<accession>A0ABT4D1C2</accession>
<dbReference type="Gene3D" id="3.60.15.10">
    <property type="entry name" value="Ribonuclease Z/Hydroxyacylglutathione hydrolase-like"/>
    <property type="match status" value="1"/>
</dbReference>
<organism evidence="2 3">
    <name type="scientific">Clostridium aestuarii</name>
    <dbReference type="NCBI Taxonomy" id="338193"/>
    <lineage>
        <taxon>Bacteria</taxon>
        <taxon>Bacillati</taxon>
        <taxon>Bacillota</taxon>
        <taxon>Clostridia</taxon>
        <taxon>Eubacteriales</taxon>
        <taxon>Clostridiaceae</taxon>
        <taxon>Clostridium</taxon>
    </lineage>
</organism>
<dbReference type="InterPro" id="IPR001279">
    <property type="entry name" value="Metallo-B-lactamas"/>
</dbReference>
<dbReference type="InterPro" id="IPR041712">
    <property type="entry name" value="DHPS-like_MBL-fold"/>
</dbReference>
<dbReference type="SUPFAM" id="SSF56281">
    <property type="entry name" value="Metallo-hydrolase/oxidoreductase"/>
    <property type="match status" value="1"/>
</dbReference>
<dbReference type="Pfam" id="PF00753">
    <property type="entry name" value="Lactamase_B"/>
    <property type="match status" value="1"/>
</dbReference>
<dbReference type="Proteomes" id="UP001078443">
    <property type="component" value="Unassembled WGS sequence"/>
</dbReference>
<keyword evidence="3" id="KW-1185">Reference proteome</keyword>
<comment type="caution">
    <text evidence="2">The sequence shown here is derived from an EMBL/GenBank/DDBJ whole genome shotgun (WGS) entry which is preliminary data.</text>
</comment>
<evidence type="ECO:0000259" key="1">
    <source>
        <dbReference type="SMART" id="SM00849"/>
    </source>
</evidence>
<dbReference type="InterPro" id="IPR036866">
    <property type="entry name" value="RibonucZ/Hydroxyglut_hydro"/>
</dbReference>
<proteinExistence type="predicted"/>
<dbReference type="InterPro" id="IPR052926">
    <property type="entry name" value="Metallo-beta-lactamase_dom"/>
</dbReference>
<gene>
    <name evidence="2" type="ORF">OW763_11895</name>
</gene>
<dbReference type="PANTHER" id="PTHR13754">
    <property type="entry name" value="METALLO-BETA-LACTAMASE SUPERFAMILY PROTEIN"/>
    <property type="match status" value="1"/>
</dbReference>
<dbReference type="CDD" id="cd07713">
    <property type="entry name" value="DHPS-like_MBL-fold"/>
    <property type="match status" value="1"/>
</dbReference>
<feature type="domain" description="Metallo-beta-lactamase" evidence="1">
    <location>
        <begin position="21"/>
        <end position="185"/>
    </location>
</feature>
<dbReference type="PANTHER" id="PTHR13754:SF18">
    <property type="entry name" value="7,8-DIHYDROPTERIN-6-METHYL-4-(BETA-D-RIBOFURANOSYL)-AMINOBENZENE-5'-PHOSPHATE SYNTHASE"/>
    <property type="match status" value="1"/>
</dbReference>
<sequence>MKLTVLIDNNTLIDRYFYGEPGVSYFIQDDNINILFDVGYTGAFIKNAHKMQINLKNIDLIVISHGHNDHTGGLFDLIKLYTEAAMEKIKYNKPKLIAHPLAFSNKQLSENEEIGSLIVADKLNKHFEVVLSKEPIWITDKLVFLGEIERQNEFENKIPIGKVQYNGNEIDDYVLDDSALVYKTSKGLVIITGCSHSGICNIIEYSKKICKDDRIVDVIGGFHLLNPTEETLKYTCEYIKQNNINELHACHCTDLRSKIELSKVSNLKEVGIGLVLEY</sequence>
<dbReference type="EMBL" id="JAPQER010000005">
    <property type="protein sequence ID" value="MCY6485042.1"/>
    <property type="molecule type" value="Genomic_DNA"/>
</dbReference>
<evidence type="ECO:0000313" key="2">
    <source>
        <dbReference type="EMBL" id="MCY6485042.1"/>
    </source>
</evidence>
<evidence type="ECO:0000313" key="3">
    <source>
        <dbReference type="Proteomes" id="UP001078443"/>
    </source>
</evidence>
<name>A0ABT4D1C2_9CLOT</name>
<dbReference type="SMART" id="SM00849">
    <property type="entry name" value="Lactamase_B"/>
    <property type="match status" value="1"/>
</dbReference>
<dbReference type="RefSeq" id="WP_268041367.1">
    <property type="nucleotide sequence ID" value="NZ_JAPQER010000005.1"/>
</dbReference>
<protein>
    <submittedName>
        <fullName evidence="2">MBL fold metallo-hydrolase</fullName>
    </submittedName>
</protein>
<reference evidence="2" key="1">
    <citation type="submission" date="2022-12" db="EMBL/GenBank/DDBJ databases">
        <authorList>
            <person name="Wang J."/>
        </authorList>
    </citation>
    <scope>NUCLEOTIDE SEQUENCE</scope>
    <source>
        <strain evidence="2">HY-45-18</strain>
    </source>
</reference>